<comment type="caution">
    <text evidence="2">The sequence shown here is derived from an EMBL/GenBank/DDBJ whole genome shotgun (WGS) entry which is preliminary data.</text>
</comment>
<gene>
    <name evidence="2" type="ORF">PIB30_089733</name>
</gene>
<organism evidence="2 3">
    <name type="scientific">Stylosanthes scabra</name>
    <dbReference type="NCBI Taxonomy" id="79078"/>
    <lineage>
        <taxon>Eukaryota</taxon>
        <taxon>Viridiplantae</taxon>
        <taxon>Streptophyta</taxon>
        <taxon>Embryophyta</taxon>
        <taxon>Tracheophyta</taxon>
        <taxon>Spermatophyta</taxon>
        <taxon>Magnoliopsida</taxon>
        <taxon>eudicotyledons</taxon>
        <taxon>Gunneridae</taxon>
        <taxon>Pentapetalae</taxon>
        <taxon>rosids</taxon>
        <taxon>fabids</taxon>
        <taxon>Fabales</taxon>
        <taxon>Fabaceae</taxon>
        <taxon>Papilionoideae</taxon>
        <taxon>50 kb inversion clade</taxon>
        <taxon>dalbergioids sensu lato</taxon>
        <taxon>Dalbergieae</taxon>
        <taxon>Pterocarpus clade</taxon>
        <taxon>Stylosanthes</taxon>
    </lineage>
</organism>
<feature type="region of interest" description="Disordered" evidence="1">
    <location>
        <begin position="63"/>
        <end position="92"/>
    </location>
</feature>
<protein>
    <submittedName>
        <fullName evidence="2">Uncharacterized protein</fullName>
    </submittedName>
</protein>
<evidence type="ECO:0000256" key="1">
    <source>
        <dbReference type="SAM" id="MobiDB-lite"/>
    </source>
</evidence>
<proteinExistence type="predicted"/>
<dbReference type="Proteomes" id="UP001341840">
    <property type="component" value="Unassembled WGS sequence"/>
</dbReference>
<dbReference type="PROSITE" id="PS51257">
    <property type="entry name" value="PROKAR_LIPOPROTEIN"/>
    <property type="match status" value="1"/>
</dbReference>
<feature type="region of interest" description="Disordered" evidence="1">
    <location>
        <begin position="25"/>
        <end position="47"/>
    </location>
</feature>
<keyword evidence="3" id="KW-1185">Reference proteome</keyword>
<feature type="compositionally biased region" description="Basic and acidic residues" evidence="1">
    <location>
        <begin position="63"/>
        <end position="82"/>
    </location>
</feature>
<sequence length="92" mass="10711">MRNKLCRSLRASRKIVIRLSPNFGTSASCHTLSKPPKPDDLYQGDQSQHVRVHRLEDKCHRHDNRLTEEYRGMKYNTREHPTGMDPTPVKVS</sequence>
<dbReference type="EMBL" id="JASCZI010001693">
    <property type="protein sequence ID" value="MED6115365.1"/>
    <property type="molecule type" value="Genomic_DNA"/>
</dbReference>
<name>A0ABU6QVG7_9FABA</name>
<evidence type="ECO:0000313" key="2">
    <source>
        <dbReference type="EMBL" id="MED6115365.1"/>
    </source>
</evidence>
<evidence type="ECO:0000313" key="3">
    <source>
        <dbReference type="Proteomes" id="UP001341840"/>
    </source>
</evidence>
<reference evidence="2 3" key="1">
    <citation type="journal article" date="2023" name="Plants (Basel)">
        <title>Bridging the Gap: Combining Genomics and Transcriptomics Approaches to Understand Stylosanthes scabra, an Orphan Legume from the Brazilian Caatinga.</title>
        <authorList>
            <person name="Ferreira-Neto J.R.C."/>
            <person name="da Silva M.D."/>
            <person name="Binneck E."/>
            <person name="de Melo N.F."/>
            <person name="da Silva R.H."/>
            <person name="de Melo A.L.T.M."/>
            <person name="Pandolfi V."/>
            <person name="Bustamante F.O."/>
            <person name="Brasileiro-Vidal A.C."/>
            <person name="Benko-Iseppon A.M."/>
        </authorList>
    </citation>
    <scope>NUCLEOTIDE SEQUENCE [LARGE SCALE GENOMIC DNA]</scope>
    <source>
        <tissue evidence="2">Leaves</tissue>
    </source>
</reference>
<accession>A0ABU6QVG7</accession>